<feature type="compositionally biased region" description="Polar residues" evidence="14">
    <location>
        <begin position="8"/>
        <end position="17"/>
    </location>
</feature>
<feature type="compositionally biased region" description="Low complexity" evidence="14">
    <location>
        <begin position="597"/>
        <end position="646"/>
    </location>
</feature>
<dbReference type="FunFam" id="3.30.40.10:FF:000199">
    <property type="entry name" value="Bromodomain adjacent to zinc finger domain 2B"/>
    <property type="match status" value="1"/>
</dbReference>
<dbReference type="PROSITE" id="PS01359">
    <property type="entry name" value="ZF_PHD_1"/>
    <property type="match status" value="1"/>
</dbReference>
<feature type="region of interest" description="Disordered" evidence="14">
    <location>
        <begin position="93"/>
        <end position="114"/>
    </location>
</feature>
<evidence type="ECO:0000259" key="17">
    <source>
        <dbReference type="PROSITE" id="PS50827"/>
    </source>
</evidence>
<feature type="region of interest" description="Disordered" evidence="14">
    <location>
        <begin position="1"/>
        <end position="22"/>
    </location>
</feature>
<dbReference type="EMBL" id="CAKOFQ010006738">
    <property type="protein sequence ID" value="CAH1966838.1"/>
    <property type="molecule type" value="Genomic_DNA"/>
</dbReference>
<keyword evidence="7 13" id="KW-0175">Coiled coil</keyword>
<evidence type="ECO:0000256" key="9">
    <source>
        <dbReference type="ARBA" id="ARBA00023163"/>
    </source>
</evidence>
<dbReference type="InterPro" id="IPR019786">
    <property type="entry name" value="Zinc_finger_PHD-type_CS"/>
</dbReference>
<dbReference type="InterPro" id="IPR016177">
    <property type="entry name" value="DNA-bd_dom_sf"/>
</dbReference>
<feature type="compositionally biased region" description="Basic and acidic residues" evidence="14">
    <location>
        <begin position="947"/>
        <end position="966"/>
    </location>
</feature>
<feature type="compositionally biased region" description="Acidic residues" evidence="14">
    <location>
        <begin position="1336"/>
        <end position="1346"/>
    </location>
</feature>
<evidence type="ECO:0000256" key="1">
    <source>
        <dbReference type="ARBA" id="ARBA00004123"/>
    </source>
</evidence>
<feature type="region of interest" description="Disordered" evidence="14">
    <location>
        <begin position="1483"/>
        <end position="1523"/>
    </location>
</feature>
<keyword evidence="5" id="KW-0862">Zinc</keyword>
<dbReference type="InterPro" id="IPR018501">
    <property type="entry name" value="DDT_dom"/>
</dbReference>
<dbReference type="InterPro" id="IPR037374">
    <property type="entry name" value="BAZ2A/B_Bromo"/>
</dbReference>
<dbReference type="GO" id="GO:0003677">
    <property type="term" value="F:DNA binding"/>
    <property type="evidence" value="ECO:0007669"/>
    <property type="project" value="InterPro"/>
</dbReference>
<dbReference type="Pfam" id="PF01429">
    <property type="entry name" value="MBD"/>
    <property type="match status" value="1"/>
</dbReference>
<keyword evidence="6" id="KW-0805">Transcription regulation</keyword>
<dbReference type="SMART" id="SM00571">
    <property type="entry name" value="DDT"/>
    <property type="match status" value="1"/>
</dbReference>
<evidence type="ECO:0000313" key="19">
    <source>
        <dbReference type="EMBL" id="CAH1966838.1"/>
    </source>
</evidence>
<feature type="region of interest" description="Disordered" evidence="14">
    <location>
        <begin position="597"/>
        <end position="670"/>
    </location>
</feature>
<accession>A0A9P0K676</accession>
<feature type="domain" description="Bromo" evidence="15">
    <location>
        <begin position="2265"/>
        <end position="2335"/>
    </location>
</feature>
<feature type="compositionally biased region" description="Low complexity" evidence="14">
    <location>
        <begin position="735"/>
        <end position="748"/>
    </location>
</feature>
<comment type="similarity">
    <text evidence="2">Belongs to the WAL family.</text>
</comment>
<dbReference type="SMART" id="SM00391">
    <property type="entry name" value="MBD"/>
    <property type="match status" value="1"/>
</dbReference>
<keyword evidence="20" id="KW-1185">Reference proteome</keyword>
<evidence type="ECO:0000256" key="7">
    <source>
        <dbReference type="ARBA" id="ARBA00023054"/>
    </source>
</evidence>
<dbReference type="InterPro" id="IPR036427">
    <property type="entry name" value="Bromodomain-like_sf"/>
</dbReference>
<feature type="compositionally biased region" description="Basic residues" evidence="14">
    <location>
        <begin position="2128"/>
        <end position="2139"/>
    </location>
</feature>
<feature type="region of interest" description="Disordered" evidence="14">
    <location>
        <begin position="735"/>
        <end position="768"/>
    </location>
</feature>
<reference evidence="19" key="1">
    <citation type="submission" date="2022-03" db="EMBL/GenBank/DDBJ databases">
        <authorList>
            <person name="Sayadi A."/>
        </authorList>
    </citation>
    <scope>NUCLEOTIDE SEQUENCE</scope>
</reference>
<feature type="region of interest" description="Disordered" evidence="14">
    <location>
        <begin position="404"/>
        <end position="582"/>
    </location>
</feature>
<evidence type="ECO:0000256" key="2">
    <source>
        <dbReference type="ARBA" id="ARBA00007444"/>
    </source>
</evidence>
<dbReference type="InterPro" id="IPR028941">
    <property type="entry name" value="WHIM2_dom"/>
</dbReference>
<feature type="compositionally biased region" description="Low complexity" evidence="14">
    <location>
        <begin position="421"/>
        <end position="435"/>
    </location>
</feature>
<dbReference type="CDD" id="cd15545">
    <property type="entry name" value="PHD_BAZ2A_like"/>
    <property type="match status" value="1"/>
</dbReference>
<dbReference type="PANTHER" id="PTHR45915:SF2">
    <property type="entry name" value="TOUTATIS, ISOFORM E"/>
    <property type="match status" value="1"/>
</dbReference>
<keyword evidence="8 11" id="KW-0103">Bromodomain</keyword>
<feature type="domain" description="DDT" evidence="17">
    <location>
        <begin position="1080"/>
        <end position="1144"/>
    </location>
</feature>
<feature type="region of interest" description="Disordered" evidence="14">
    <location>
        <begin position="1945"/>
        <end position="1982"/>
    </location>
</feature>
<feature type="coiled-coil region" evidence="13">
    <location>
        <begin position="1523"/>
        <end position="1561"/>
    </location>
</feature>
<evidence type="ECO:0000256" key="14">
    <source>
        <dbReference type="SAM" id="MobiDB-lite"/>
    </source>
</evidence>
<dbReference type="Gene3D" id="1.20.920.10">
    <property type="entry name" value="Bromodomain-like"/>
    <property type="match status" value="1"/>
</dbReference>
<feature type="region of interest" description="Disordered" evidence="14">
    <location>
        <begin position="1312"/>
        <end position="1363"/>
    </location>
</feature>
<dbReference type="Pfam" id="PF00439">
    <property type="entry name" value="Bromodomain"/>
    <property type="match status" value="1"/>
</dbReference>
<feature type="compositionally biased region" description="Polar residues" evidence="14">
    <location>
        <begin position="327"/>
        <end position="358"/>
    </location>
</feature>
<feature type="compositionally biased region" description="Polar residues" evidence="14">
    <location>
        <begin position="2190"/>
        <end position="2236"/>
    </location>
</feature>
<feature type="compositionally biased region" description="Basic and acidic residues" evidence="14">
    <location>
        <begin position="442"/>
        <end position="451"/>
    </location>
</feature>
<dbReference type="PROSITE" id="PS50827">
    <property type="entry name" value="DDT"/>
    <property type="match status" value="1"/>
</dbReference>
<dbReference type="InterPro" id="IPR028942">
    <property type="entry name" value="WHIM1_dom"/>
</dbReference>
<dbReference type="InterPro" id="IPR001965">
    <property type="entry name" value="Znf_PHD"/>
</dbReference>
<dbReference type="InterPro" id="IPR018359">
    <property type="entry name" value="Bromodomain_CS"/>
</dbReference>
<feature type="compositionally biased region" description="Basic and acidic residues" evidence="14">
    <location>
        <begin position="1495"/>
        <end position="1511"/>
    </location>
</feature>
<gene>
    <name evidence="19" type="ORF">ACAOBT_LOCUS7062</name>
</gene>
<dbReference type="GO" id="GO:0008270">
    <property type="term" value="F:zinc ion binding"/>
    <property type="evidence" value="ECO:0007669"/>
    <property type="project" value="UniProtKB-KW"/>
</dbReference>
<evidence type="ECO:0000259" key="16">
    <source>
        <dbReference type="PROSITE" id="PS50016"/>
    </source>
</evidence>
<feature type="domain" description="PHD-type" evidence="16">
    <location>
        <begin position="2020"/>
        <end position="2070"/>
    </location>
</feature>
<feature type="compositionally biased region" description="Low complexity" evidence="14">
    <location>
        <begin position="1441"/>
        <end position="1451"/>
    </location>
</feature>
<dbReference type="Pfam" id="PF00628">
    <property type="entry name" value="PHD"/>
    <property type="match status" value="2"/>
</dbReference>
<dbReference type="InterPro" id="IPR001739">
    <property type="entry name" value="Methyl_CpG_DNA-bd"/>
</dbReference>
<organism evidence="19 20">
    <name type="scientific">Acanthoscelides obtectus</name>
    <name type="common">Bean weevil</name>
    <name type="synonym">Bruchus obtectus</name>
    <dbReference type="NCBI Taxonomy" id="200917"/>
    <lineage>
        <taxon>Eukaryota</taxon>
        <taxon>Metazoa</taxon>
        <taxon>Ecdysozoa</taxon>
        <taxon>Arthropoda</taxon>
        <taxon>Hexapoda</taxon>
        <taxon>Insecta</taxon>
        <taxon>Pterygota</taxon>
        <taxon>Neoptera</taxon>
        <taxon>Endopterygota</taxon>
        <taxon>Coleoptera</taxon>
        <taxon>Polyphaga</taxon>
        <taxon>Cucujiformia</taxon>
        <taxon>Chrysomeloidea</taxon>
        <taxon>Chrysomelidae</taxon>
        <taxon>Bruchinae</taxon>
        <taxon>Bruchini</taxon>
        <taxon>Acanthoscelides</taxon>
    </lineage>
</organism>
<evidence type="ECO:0000313" key="20">
    <source>
        <dbReference type="Proteomes" id="UP001152888"/>
    </source>
</evidence>
<keyword evidence="3" id="KW-0479">Metal-binding</keyword>
<evidence type="ECO:0000256" key="4">
    <source>
        <dbReference type="ARBA" id="ARBA00022771"/>
    </source>
</evidence>
<evidence type="ECO:0000259" key="15">
    <source>
        <dbReference type="PROSITE" id="PS50014"/>
    </source>
</evidence>
<dbReference type="PRINTS" id="PR00503">
    <property type="entry name" value="BROMODOMAIN"/>
</dbReference>
<dbReference type="SMART" id="SM00249">
    <property type="entry name" value="PHD"/>
    <property type="match status" value="2"/>
</dbReference>
<feature type="domain" description="MBD" evidence="18">
    <location>
        <begin position="772"/>
        <end position="846"/>
    </location>
</feature>
<evidence type="ECO:0008006" key="21">
    <source>
        <dbReference type="Google" id="ProtNLM"/>
    </source>
</evidence>
<keyword evidence="10" id="KW-0539">Nucleus</keyword>
<evidence type="ECO:0000256" key="11">
    <source>
        <dbReference type="PROSITE-ProRule" id="PRU00035"/>
    </source>
</evidence>
<dbReference type="InterPro" id="IPR019787">
    <property type="entry name" value="Znf_PHD-finger"/>
</dbReference>
<dbReference type="Proteomes" id="UP001152888">
    <property type="component" value="Unassembled WGS sequence"/>
</dbReference>
<evidence type="ECO:0000259" key="18">
    <source>
        <dbReference type="PROSITE" id="PS50982"/>
    </source>
</evidence>
<proteinExistence type="inferred from homology"/>
<dbReference type="Pfam" id="PF02791">
    <property type="entry name" value="DDT"/>
    <property type="match status" value="1"/>
</dbReference>
<dbReference type="CDD" id="cd05503">
    <property type="entry name" value="Bromo_BAZ2A_B_like"/>
    <property type="match status" value="1"/>
</dbReference>
<dbReference type="InterPro" id="IPR013083">
    <property type="entry name" value="Znf_RING/FYVE/PHD"/>
</dbReference>
<dbReference type="GO" id="GO:0000785">
    <property type="term" value="C:chromatin"/>
    <property type="evidence" value="ECO:0007669"/>
    <property type="project" value="TreeGrafter"/>
</dbReference>
<dbReference type="SUPFAM" id="SSF47370">
    <property type="entry name" value="Bromodomain"/>
    <property type="match status" value="1"/>
</dbReference>
<dbReference type="PROSITE" id="PS50014">
    <property type="entry name" value="BROMODOMAIN_2"/>
    <property type="match status" value="1"/>
</dbReference>
<feature type="compositionally biased region" description="Low complexity" evidence="14">
    <location>
        <begin position="508"/>
        <end position="533"/>
    </location>
</feature>
<feature type="compositionally biased region" description="Low complexity" evidence="14">
    <location>
        <begin position="310"/>
        <end position="326"/>
    </location>
</feature>
<keyword evidence="4 12" id="KW-0863">Zinc-finger</keyword>
<feature type="region of interest" description="Disordered" evidence="14">
    <location>
        <begin position="199"/>
        <end position="360"/>
    </location>
</feature>
<protein>
    <recommendedName>
        <fullName evidence="21">Bromodomain adjacent to zinc finger domain protein 2B</fullName>
    </recommendedName>
</protein>
<dbReference type="InterPro" id="IPR011011">
    <property type="entry name" value="Znf_FYVE_PHD"/>
</dbReference>
<evidence type="ECO:0000256" key="6">
    <source>
        <dbReference type="ARBA" id="ARBA00023015"/>
    </source>
</evidence>
<evidence type="ECO:0000256" key="12">
    <source>
        <dbReference type="PROSITE-ProRule" id="PRU00146"/>
    </source>
</evidence>
<keyword evidence="9" id="KW-0804">Transcription</keyword>
<dbReference type="SUPFAM" id="SSF54171">
    <property type="entry name" value="DNA-binding domain"/>
    <property type="match status" value="1"/>
</dbReference>
<feature type="compositionally biased region" description="Polar residues" evidence="14">
    <location>
        <begin position="452"/>
        <end position="462"/>
    </location>
</feature>
<dbReference type="SUPFAM" id="SSF57903">
    <property type="entry name" value="FYVE/PHD zinc finger"/>
    <property type="match status" value="2"/>
</dbReference>
<dbReference type="InterPro" id="IPR001487">
    <property type="entry name" value="Bromodomain"/>
</dbReference>
<evidence type="ECO:0000256" key="13">
    <source>
        <dbReference type="SAM" id="Coils"/>
    </source>
</evidence>
<dbReference type="Pfam" id="PF15613">
    <property type="entry name" value="WSD"/>
    <property type="match status" value="1"/>
</dbReference>
<feature type="compositionally biased region" description="Low complexity" evidence="14">
    <location>
        <begin position="1945"/>
        <end position="1972"/>
    </location>
</feature>
<evidence type="ECO:0000256" key="10">
    <source>
        <dbReference type="ARBA" id="ARBA00023242"/>
    </source>
</evidence>
<feature type="region of interest" description="Disordered" evidence="14">
    <location>
        <begin position="1423"/>
        <end position="1453"/>
    </location>
</feature>
<feature type="compositionally biased region" description="Basic residues" evidence="14">
    <location>
        <begin position="548"/>
        <end position="558"/>
    </location>
</feature>
<dbReference type="PANTHER" id="PTHR45915">
    <property type="entry name" value="TRANSCRIPTION INTERMEDIARY FACTOR"/>
    <property type="match status" value="1"/>
</dbReference>
<dbReference type="Pfam" id="PF15612">
    <property type="entry name" value="WHIM1"/>
    <property type="match status" value="1"/>
</dbReference>
<feature type="coiled-coil region" evidence="13">
    <location>
        <begin position="1009"/>
        <end position="1050"/>
    </location>
</feature>
<name>A0A9P0K676_ACAOB</name>
<dbReference type="PROSITE" id="PS50982">
    <property type="entry name" value="MBD"/>
    <property type="match status" value="1"/>
</dbReference>
<evidence type="ECO:0000256" key="5">
    <source>
        <dbReference type="ARBA" id="ARBA00022833"/>
    </source>
</evidence>
<dbReference type="Gene3D" id="3.30.40.10">
    <property type="entry name" value="Zinc/RING finger domain, C3HC4 (zinc finger)"/>
    <property type="match status" value="2"/>
</dbReference>
<dbReference type="SMART" id="SM00297">
    <property type="entry name" value="BROMO"/>
    <property type="match status" value="1"/>
</dbReference>
<feature type="compositionally biased region" description="Basic and acidic residues" evidence="14">
    <location>
        <begin position="914"/>
        <end position="936"/>
    </location>
</feature>
<sequence length="2358" mass="256062">MDKENGKNSENNTGTSKLSNSQDAASLLDAASLFGAYWPRGDSASAANAANLFAAAAAAGAGGFGMPPHPGLPFGMAAAQAAAAAAAAASTGGRTGGGGSASAHQGYPPTSSAQQAQAAAAAQAAYNTAAYSNTLSVAASQAASLGIPAASAAWWSMASHLAAQDYLARLQASGLNFPGLGNPAELQYSALGLPSPLASLHNKSSSSSKGGKGSALSSSLSRSSSNSKSSLTSHSSKSDVNGRSSSDKGSHRPPTSSPQLKYGAPSVPGLTIQPAQAVSVGERQRGQKGGEAAYSPVSSGAAVPQATTPVKSKTNTSNNSSGGTVKVSSPSPSIFTSPLSLASNNSGSERSTPTGGINSTTIASLPSSILSAALEGNSSDPNSILGGVRLPPDTEIIKYTSSIVGPKIPGTTNRGRKKTISLDPPSVSLHPSHSSTGLLIERATKRPKLSEQELSPPSTPSSADRVDVIKLPASAANGGGSASPAPPPYPDHLGGGLGEAPLNLSLKPSPASTTSGSGVSSTGGVSSSLASLSNMSASIGSTTTDRISRRKPGPKPRRVPQPQQHHSSAPAATQQLPPSALPSSSLAQLFNAAAAAAAAAESPRPPSRGSDGGSSTSSVSGVGGQQQVTGGAMSSASSGAQPAQAHQQHHHKDGRPRNLGRGVSKPKKNTVASLLAQSRALGIKPVPILDPNVSMAQQMNMLKSNILAAQQYISEAGGDEKALNKFLQEKLRGTLSDSSTVDATSDSDNLTDSNHTDSEMEQDAVAAKKQKQYDERLLRVPLEKGWKRETIIRGLTKNGGIKGDVTYSAPDSTNKFKQMSDVTQYLEYQKSTDLSRDNFTFSCRVILGDYLQLLPVEMQTDGNEFIRLTEEDVFKRLEELKSAMRTSLPLEQRIEMARKQQAARAAARLDREQARITKELERSERQEQARREKEARAQQMLEAKRKRQEEMEKQKHEEQQRKQQERELKRQQAAILKEQMYIQEISKQREMLYTVELERERRRQHMALVKSLESRRKIEERERKKQQLLAEKQANKEKKLEQRKVEMEILAEIRKPVEDLELEQNDLPEYERIPGLKMSGKAFADTLMVFEFLHNFGETLGFDMESLPTLDSLQQAVLSTDHSTEAEEELFSIMTHLLVCAIEDPGIPNPGRYTTILGQSLRQADITPANISEILRIFMYANATGEVKALTGVHFERDREKRIADHHQNDEEMLQTQSGKNAQYYELLHSNHTYKLSDLLKDKPFLALSPTNKAEILAYICNELLQNKAVVRQIESSLESVAHLKKDKWLLDMKIRKLKMLHNRKIRSEAMEKMQNKTDGDTDSVVDSPSLHKDDLLDEEDNDMSENESVGTQPEEEEDNKLSGEELGKKLEKLIKQSEIQLQTLNVSTSQLRATCFGQDRYFRRYWSIPKAGGIFVEAMESADPEELERQQRPHDEEDTNVNGNNPTTTNEKIKCLNDLDTIMQTVEKINDISVDKEVSNIVGTHEADDEEDNKNENDGESEHRKTPNRSEEEEVIQNGEILDKNERNLAELKKSVDDIVQNLERNIELEKEQKIKQHLESSPSTENHINDVSNVSIKRDPDTEPFGSRKFNLFERLGQCMERENKSEEDFKCEVKAEVKEELKNEILNELKSEIKAELKQEHHEEDAEHKWFGILNRDCASCDGGVLLSTGSRWDAPGSGTELRIPVFPPPGANGATMGMSAAAAAMAVAAAASQATCESPAPLQMSAEEGAQLEYIKRHGMPAAGSKKSVPEEMRYGWWRITDIALLSRVLDSLHVRGVRERELKRNIISLMQTMYERQGNLVIEEGNKELTSLVGSTGESQGEEVAVRRVHGAPAPDEPGAWSQTVAQRVDMFLMEQVEALEDKVANASMQVKGWKLPSRDVQEIPYRQIVEAAKDRLSSLEQNIERRYLKPPLGVNTGDPNLVAMAHEAAAAAASTPSAAVSSGGASSVGPSTSPCPTSSGCSTTPAGGPPSPDDLPKGLVVWREALQRCSTSAQLAMCLYSLESSIAWDKSIMKANCQFCHSGDNEDKLLLCDGCDKGYHTYCFKPKMENIPEGDWYCHECMNKATGERNCIVCGRRSSQTGARLVLCDLCPRAYHTDCARPPMQKPPRGKWYCANCFSKKPHRKPTVKKNNQHRTSGGGSAGAPSCSTPVPSKDGGAGGGHLQQQQQPPPPPQQGQHQRSESESGGDQGPSSPAPSHSSFTTNEDQPSICAQSDISNSSLTGSPSTGGCSNAAKKEKAANKRLIKELAPCKALLEDLECHDDAWPFLLPVNTKQFPTYKKIIKVPMDLSTIKKRLQDLYYKSRDEFCADVRQIFNNCETFNEDDSPVGKAGHCMRQFFEARWSEISTVPHS</sequence>
<feature type="region of interest" description="Disordered" evidence="14">
    <location>
        <begin position="2128"/>
        <end position="2239"/>
    </location>
</feature>
<dbReference type="GO" id="GO:0005634">
    <property type="term" value="C:nucleus"/>
    <property type="evidence" value="ECO:0007669"/>
    <property type="project" value="UniProtKB-SubCell"/>
</dbReference>
<feature type="region of interest" description="Disordered" evidence="14">
    <location>
        <begin position="914"/>
        <end position="966"/>
    </location>
</feature>
<dbReference type="OrthoDB" id="784962at2759"/>
<dbReference type="PROSITE" id="PS50016">
    <property type="entry name" value="ZF_PHD_2"/>
    <property type="match status" value="2"/>
</dbReference>
<feature type="compositionally biased region" description="Polar residues" evidence="14">
    <location>
        <begin position="534"/>
        <end position="545"/>
    </location>
</feature>
<evidence type="ECO:0000256" key="8">
    <source>
        <dbReference type="ARBA" id="ARBA00023117"/>
    </source>
</evidence>
<feature type="compositionally biased region" description="Low complexity" evidence="14">
    <location>
        <begin position="199"/>
        <end position="235"/>
    </location>
</feature>
<evidence type="ECO:0000256" key="3">
    <source>
        <dbReference type="ARBA" id="ARBA00022723"/>
    </source>
</evidence>
<dbReference type="Gene3D" id="3.30.890.10">
    <property type="entry name" value="Methyl-cpg-binding Protein 2, Chain A"/>
    <property type="match status" value="1"/>
</dbReference>
<comment type="subcellular location">
    <subcellularLocation>
        <location evidence="1">Nucleus</location>
    </subcellularLocation>
</comment>
<feature type="domain" description="PHD-type" evidence="16">
    <location>
        <begin position="2074"/>
        <end position="2126"/>
    </location>
</feature>
<dbReference type="PROSITE" id="PS00633">
    <property type="entry name" value="BROMODOMAIN_1"/>
    <property type="match status" value="1"/>
</dbReference>
<comment type="caution">
    <text evidence="19">The sequence shown here is derived from an EMBL/GenBank/DDBJ whole genome shotgun (WGS) entry which is preliminary data.</text>
</comment>